<dbReference type="OrthoDB" id="7869514at2759"/>
<evidence type="ECO:0000313" key="3">
    <source>
        <dbReference type="Proteomes" id="UP001059596"/>
    </source>
</evidence>
<protein>
    <submittedName>
        <fullName evidence="2">Uncharacterized protein</fullName>
    </submittedName>
</protein>
<evidence type="ECO:0000256" key="1">
    <source>
        <dbReference type="SAM" id="MobiDB-lite"/>
    </source>
</evidence>
<dbReference type="AlphaFoldDB" id="A0A9P9Z0C4"/>
<reference evidence="2" key="1">
    <citation type="journal article" date="2023" name="Genome Biol. Evol.">
        <title>Long-read-based Genome Assembly of Drosophila gunungcola Reveals Fewer Chemosensory Genes in Flower-breeding Species.</title>
        <authorList>
            <person name="Negi A."/>
            <person name="Liao B.Y."/>
            <person name="Yeh S.D."/>
        </authorList>
    </citation>
    <scope>NUCLEOTIDE SEQUENCE</scope>
    <source>
        <strain evidence="2">Sukarami</strain>
    </source>
</reference>
<feature type="compositionally biased region" description="Polar residues" evidence="1">
    <location>
        <begin position="50"/>
        <end position="59"/>
    </location>
</feature>
<dbReference type="Proteomes" id="UP001059596">
    <property type="component" value="Chromosome 3R"/>
</dbReference>
<comment type="caution">
    <text evidence="2">The sequence shown here is derived from an EMBL/GenBank/DDBJ whole genome shotgun (WGS) entry which is preliminary data.</text>
</comment>
<sequence>MHSPKTPLTSRCGYLRGRKRINPHPISVLQKRPKIEDKVDAEDSKCSSEPDISTNSESPLTAEDSGIDVSQEIDQKKARYARRNQKQNPF</sequence>
<feature type="compositionally biased region" description="Basic residues" evidence="1">
    <location>
        <begin position="78"/>
        <end position="90"/>
    </location>
</feature>
<feature type="region of interest" description="Disordered" evidence="1">
    <location>
        <begin position="1"/>
        <end position="90"/>
    </location>
</feature>
<name>A0A9P9Z0C4_9MUSC</name>
<dbReference type="EMBL" id="JAMKOV010000001">
    <property type="protein sequence ID" value="KAI8045989.1"/>
    <property type="molecule type" value="Genomic_DNA"/>
</dbReference>
<keyword evidence="3" id="KW-1185">Reference proteome</keyword>
<accession>A0A9P9Z0C4</accession>
<feature type="compositionally biased region" description="Basic and acidic residues" evidence="1">
    <location>
        <begin position="33"/>
        <end position="48"/>
    </location>
</feature>
<proteinExistence type="predicted"/>
<evidence type="ECO:0000313" key="2">
    <source>
        <dbReference type="EMBL" id="KAI8045989.1"/>
    </source>
</evidence>
<organism evidence="2 3">
    <name type="scientific">Drosophila gunungcola</name>
    <name type="common">fruit fly</name>
    <dbReference type="NCBI Taxonomy" id="103775"/>
    <lineage>
        <taxon>Eukaryota</taxon>
        <taxon>Metazoa</taxon>
        <taxon>Ecdysozoa</taxon>
        <taxon>Arthropoda</taxon>
        <taxon>Hexapoda</taxon>
        <taxon>Insecta</taxon>
        <taxon>Pterygota</taxon>
        <taxon>Neoptera</taxon>
        <taxon>Endopterygota</taxon>
        <taxon>Diptera</taxon>
        <taxon>Brachycera</taxon>
        <taxon>Muscomorpha</taxon>
        <taxon>Ephydroidea</taxon>
        <taxon>Drosophilidae</taxon>
        <taxon>Drosophila</taxon>
        <taxon>Sophophora</taxon>
    </lineage>
</organism>
<gene>
    <name evidence="2" type="ORF">M5D96_002189</name>
</gene>